<feature type="transmembrane region" description="Helical" evidence="8">
    <location>
        <begin position="229"/>
        <end position="250"/>
    </location>
</feature>
<keyword evidence="5 8" id="KW-0812">Transmembrane</keyword>
<feature type="transmembrane region" description="Helical" evidence="8">
    <location>
        <begin position="172"/>
        <end position="194"/>
    </location>
</feature>
<dbReference type="PANTHER" id="PTHR30294:SF44">
    <property type="entry name" value="MULTIDRUG ABC TRANSPORTER PERMEASE YBHR-RELATED"/>
    <property type="match status" value="1"/>
</dbReference>
<dbReference type="InterPro" id="IPR047817">
    <property type="entry name" value="ABC2_TM_bact-type"/>
</dbReference>
<keyword evidence="3 8" id="KW-0813">Transport</keyword>
<feature type="transmembrane region" description="Helical" evidence="8">
    <location>
        <begin position="256"/>
        <end position="278"/>
    </location>
</feature>
<dbReference type="GO" id="GO:0140359">
    <property type="term" value="F:ABC-type transporter activity"/>
    <property type="evidence" value="ECO:0007669"/>
    <property type="project" value="InterPro"/>
</dbReference>
<keyword evidence="4 8" id="KW-1003">Cell membrane</keyword>
<dbReference type="InterPro" id="IPR000412">
    <property type="entry name" value="ABC_2_transport"/>
</dbReference>
<comment type="similarity">
    <text evidence="2 8">Belongs to the ABC-2 integral membrane protein family.</text>
</comment>
<comment type="subcellular location">
    <subcellularLocation>
        <location evidence="8">Cell inner membrane</location>
        <topology evidence="8">Multi-pass membrane protein</topology>
    </subcellularLocation>
    <subcellularLocation>
        <location evidence="1">Cell membrane</location>
        <topology evidence="1">Multi-pass membrane protein</topology>
    </subcellularLocation>
</comment>
<gene>
    <name evidence="10" type="ORF">GGR44_000898</name>
</gene>
<keyword evidence="11" id="KW-1185">Reference proteome</keyword>
<evidence type="ECO:0000256" key="6">
    <source>
        <dbReference type="ARBA" id="ARBA00022989"/>
    </source>
</evidence>
<proteinExistence type="inferred from homology"/>
<feature type="transmembrane region" description="Helical" evidence="8">
    <location>
        <begin position="346"/>
        <end position="364"/>
    </location>
</feature>
<evidence type="ECO:0000313" key="11">
    <source>
        <dbReference type="Proteomes" id="UP000552757"/>
    </source>
</evidence>
<keyword evidence="7 8" id="KW-0472">Membrane</keyword>
<dbReference type="Gene3D" id="3.40.1710.10">
    <property type="entry name" value="abc type-2 transporter like domain"/>
    <property type="match status" value="1"/>
</dbReference>
<dbReference type="InterPro" id="IPR013525">
    <property type="entry name" value="ABC2_TM"/>
</dbReference>
<feature type="domain" description="ABC transmembrane type-2" evidence="9">
    <location>
        <begin position="134"/>
        <end position="367"/>
    </location>
</feature>
<dbReference type="PROSITE" id="PS51012">
    <property type="entry name" value="ABC_TM2"/>
    <property type="match status" value="1"/>
</dbReference>
<evidence type="ECO:0000256" key="1">
    <source>
        <dbReference type="ARBA" id="ARBA00004651"/>
    </source>
</evidence>
<dbReference type="PANTHER" id="PTHR30294">
    <property type="entry name" value="MEMBRANE COMPONENT OF ABC TRANSPORTER YHHJ-RELATED"/>
    <property type="match status" value="1"/>
</dbReference>
<comment type="caution">
    <text evidence="10">The sequence shown here is derived from an EMBL/GenBank/DDBJ whole genome shotgun (WGS) entry which is preliminary data.</text>
</comment>
<keyword evidence="6 8" id="KW-1133">Transmembrane helix</keyword>
<dbReference type="RefSeq" id="WP_183954277.1">
    <property type="nucleotide sequence ID" value="NZ_JACIEB010000002.1"/>
</dbReference>
<evidence type="ECO:0000256" key="4">
    <source>
        <dbReference type="ARBA" id="ARBA00022475"/>
    </source>
</evidence>
<evidence type="ECO:0000256" key="5">
    <source>
        <dbReference type="ARBA" id="ARBA00022692"/>
    </source>
</evidence>
<dbReference type="AlphaFoldDB" id="A0A7W6DH82"/>
<evidence type="ECO:0000256" key="2">
    <source>
        <dbReference type="ARBA" id="ARBA00007783"/>
    </source>
</evidence>
<dbReference type="PRINTS" id="PR00164">
    <property type="entry name" value="ABC2TRNSPORT"/>
</dbReference>
<evidence type="ECO:0000256" key="7">
    <source>
        <dbReference type="ARBA" id="ARBA00023136"/>
    </source>
</evidence>
<dbReference type="Pfam" id="PF12698">
    <property type="entry name" value="ABC2_membrane_3"/>
    <property type="match status" value="1"/>
</dbReference>
<evidence type="ECO:0000313" key="10">
    <source>
        <dbReference type="EMBL" id="MBB3981251.1"/>
    </source>
</evidence>
<feature type="transmembrane region" description="Helical" evidence="8">
    <location>
        <begin position="285"/>
        <end position="303"/>
    </location>
</feature>
<evidence type="ECO:0000256" key="3">
    <source>
        <dbReference type="ARBA" id="ARBA00022448"/>
    </source>
</evidence>
<reference evidence="10 11" key="1">
    <citation type="submission" date="2020-08" db="EMBL/GenBank/DDBJ databases">
        <title>Genomic Encyclopedia of Type Strains, Phase IV (KMG-IV): sequencing the most valuable type-strain genomes for metagenomic binning, comparative biology and taxonomic classification.</title>
        <authorList>
            <person name="Goeker M."/>
        </authorList>
    </citation>
    <scope>NUCLEOTIDE SEQUENCE [LARGE SCALE GENOMIC DNA]</scope>
    <source>
        <strain evidence="10 11">DSM 29348</strain>
    </source>
</reference>
<evidence type="ECO:0000256" key="8">
    <source>
        <dbReference type="RuleBase" id="RU361157"/>
    </source>
</evidence>
<organism evidence="10 11">
    <name type="scientific">Sphingobium fontiphilum</name>
    <dbReference type="NCBI Taxonomy" id="944425"/>
    <lineage>
        <taxon>Bacteria</taxon>
        <taxon>Pseudomonadati</taxon>
        <taxon>Pseudomonadota</taxon>
        <taxon>Alphaproteobacteria</taxon>
        <taxon>Sphingomonadales</taxon>
        <taxon>Sphingomonadaceae</taxon>
        <taxon>Sphingobium</taxon>
    </lineage>
</organism>
<dbReference type="Proteomes" id="UP000552757">
    <property type="component" value="Unassembled WGS sequence"/>
</dbReference>
<dbReference type="InterPro" id="IPR051449">
    <property type="entry name" value="ABC-2_transporter_component"/>
</dbReference>
<name>A0A7W6DH82_9SPHN</name>
<evidence type="ECO:0000259" key="9">
    <source>
        <dbReference type="PROSITE" id="PS51012"/>
    </source>
</evidence>
<comment type="caution">
    <text evidence="8">Lacks conserved residue(s) required for the propagation of feature annotation.</text>
</comment>
<dbReference type="EMBL" id="JACIEB010000002">
    <property type="protein sequence ID" value="MBB3981251.1"/>
    <property type="molecule type" value="Genomic_DNA"/>
</dbReference>
<dbReference type="GO" id="GO:0043190">
    <property type="term" value="C:ATP-binding cassette (ABC) transporter complex"/>
    <property type="evidence" value="ECO:0007669"/>
    <property type="project" value="InterPro"/>
</dbReference>
<sequence length="369" mass="40188">MIGPRLRAIILKEILAVLRDPRARLILIAPPLIQFFLFGFASTMEVNNIRVGVLDLDGGQWSREIIERLAASPNVRQVVALRSDDELRAAIDRQRVIAALRFDPHFSADVAARRGAMVGAVYDGRRSNAAQIVSGYVERIVGEVGASAVPRMMAGRGGRSLASHWFNPNLEYMLFVMPALVAVIAAVSALAVVVQSVARERELGTFDQLMVSPLRVHEILVGKMLPPMLVGLVNVTLFVILLPSVFRVPLTGSLPLFYLALLFYLLALTGLGMLISTLSATQQQAFLGMFAVVVPMIILSGYASPIDNMPGWLQVVTWINPTAWFLTISEGTFLKAMPPGQMLANIWPLALIAAGSTLAASALFRSRME</sequence>
<accession>A0A7W6DH82</accession>
<protein>
    <recommendedName>
        <fullName evidence="8">Transport permease protein</fullName>
    </recommendedName>
</protein>